<evidence type="ECO:0000256" key="1">
    <source>
        <dbReference type="SAM" id="MobiDB-lite"/>
    </source>
</evidence>
<keyword evidence="3" id="KW-1185">Reference proteome</keyword>
<accession>A0A9K3D818</accession>
<dbReference type="AlphaFoldDB" id="A0A9K3D818"/>
<reference evidence="2 3" key="1">
    <citation type="journal article" date="2018" name="PLoS ONE">
        <title>The draft genome of Kipferlia bialata reveals reductive genome evolution in fornicate parasites.</title>
        <authorList>
            <person name="Tanifuji G."/>
            <person name="Takabayashi S."/>
            <person name="Kume K."/>
            <person name="Takagi M."/>
            <person name="Nakayama T."/>
            <person name="Kamikawa R."/>
            <person name="Inagaki Y."/>
            <person name="Hashimoto T."/>
        </authorList>
    </citation>
    <scope>NUCLEOTIDE SEQUENCE [LARGE SCALE GENOMIC DNA]</scope>
    <source>
        <strain evidence="2">NY0173</strain>
    </source>
</reference>
<feature type="region of interest" description="Disordered" evidence="1">
    <location>
        <begin position="500"/>
        <end position="547"/>
    </location>
</feature>
<feature type="non-terminal residue" evidence="2">
    <location>
        <position position="547"/>
    </location>
</feature>
<feature type="region of interest" description="Disordered" evidence="1">
    <location>
        <begin position="1"/>
        <end position="56"/>
    </location>
</feature>
<feature type="compositionally biased region" description="Low complexity" evidence="1">
    <location>
        <begin position="31"/>
        <end position="46"/>
    </location>
</feature>
<evidence type="ECO:0000313" key="3">
    <source>
        <dbReference type="Proteomes" id="UP000265618"/>
    </source>
</evidence>
<dbReference type="Proteomes" id="UP000265618">
    <property type="component" value="Unassembled WGS sequence"/>
</dbReference>
<feature type="compositionally biased region" description="Basic and acidic residues" evidence="1">
    <location>
        <begin position="9"/>
        <end position="18"/>
    </location>
</feature>
<feature type="compositionally biased region" description="Basic and acidic residues" evidence="1">
    <location>
        <begin position="466"/>
        <end position="480"/>
    </location>
</feature>
<evidence type="ECO:0000313" key="2">
    <source>
        <dbReference type="EMBL" id="GIQ88943.1"/>
    </source>
</evidence>
<feature type="compositionally biased region" description="Basic and acidic residues" evidence="1">
    <location>
        <begin position="530"/>
        <end position="547"/>
    </location>
</feature>
<protein>
    <submittedName>
        <fullName evidence="2">Uncharacterized protein</fullName>
    </submittedName>
</protein>
<gene>
    <name evidence="2" type="ORF">KIPB_011300</name>
</gene>
<dbReference type="EMBL" id="BDIP01004542">
    <property type="protein sequence ID" value="GIQ88943.1"/>
    <property type="molecule type" value="Genomic_DNA"/>
</dbReference>
<proteinExistence type="predicted"/>
<comment type="caution">
    <text evidence="2">The sequence shown here is derived from an EMBL/GenBank/DDBJ whole genome shotgun (WGS) entry which is preliminary data.</text>
</comment>
<sequence length="547" mass="58789">MSSFGVKPVESKPADKEPAPVVPSPVRIKAVTQSKPSVSSFSSAVGSDRKREFVPSTLPSAVHKSYSRASSVRSSVSSSMPPPPRIPASMNLKDTLFPLPVPVLALPQSLEGGAQADIDAWKVAETSVQEQTHLMDALAEILIGLDQSALLSANALCTAVTSAHSACDSVHGILEDEGVAEGILRATRDTEVATQAVASATQPFSRNRRREWQGQLDRLVTKSQRLHTSVSSRARGERKICAKLGIDITAGVEAKDRQIRILASDSRKALLRLQKDLDGYRRHVSAAMPQRGRPLASQSRVAEQSQATVPVPVSVSAVSETPRFRLHLDDVFNETSEGETSEGQDLGMNFVHRNKQKWTGADSRQGFFAPSGVQRERERELEAQKESDRHTTLARHTLSNARRPAPQVRVAAPVAVQVSVKSGLAYEPVRFPTLSRPTSRACFLAPSPVSLYAPSRSVSPLGRALSAKERGRDGERERRPSAVGLSTDAVRVASMGFRPYASSLPQMKPSEGSDAKPAPKGIAAPVSEAKPVESKPADKKPDAGGFP</sequence>
<feature type="region of interest" description="Disordered" evidence="1">
    <location>
        <begin position="463"/>
        <end position="487"/>
    </location>
</feature>
<organism evidence="2 3">
    <name type="scientific">Kipferlia bialata</name>
    <dbReference type="NCBI Taxonomy" id="797122"/>
    <lineage>
        <taxon>Eukaryota</taxon>
        <taxon>Metamonada</taxon>
        <taxon>Carpediemonas-like organisms</taxon>
        <taxon>Kipferlia</taxon>
    </lineage>
</organism>
<name>A0A9K3D818_9EUKA</name>